<dbReference type="AlphaFoldDB" id="H1VWH2"/>
<name>H1VWH2_COLHI</name>
<proteinExistence type="predicted"/>
<reference evidence="2" key="1">
    <citation type="journal article" date="2012" name="Nat. Genet.">
        <title>Lifestyle transitions in plant pathogenic Colletotrichum fungi deciphered by genome and transcriptome analyses.</title>
        <authorList>
            <person name="O'Connell R.J."/>
            <person name="Thon M.R."/>
            <person name="Hacquard S."/>
            <person name="Amyotte S.G."/>
            <person name="Kleemann J."/>
            <person name="Torres M.F."/>
            <person name="Damm U."/>
            <person name="Buiate E.A."/>
            <person name="Epstein L."/>
            <person name="Alkan N."/>
            <person name="Altmueller J."/>
            <person name="Alvarado-Balderrama L."/>
            <person name="Bauser C.A."/>
            <person name="Becker C."/>
            <person name="Birren B.W."/>
            <person name="Chen Z."/>
            <person name="Choi J."/>
            <person name="Crouch J.A."/>
            <person name="Duvick J.P."/>
            <person name="Farman M.A."/>
            <person name="Gan P."/>
            <person name="Heiman D."/>
            <person name="Henrissat B."/>
            <person name="Howard R.J."/>
            <person name="Kabbage M."/>
            <person name="Koch C."/>
            <person name="Kracher B."/>
            <person name="Kubo Y."/>
            <person name="Law A.D."/>
            <person name="Lebrun M.-H."/>
            <person name="Lee Y.-H."/>
            <person name="Miyara I."/>
            <person name="Moore N."/>
            <person name="Neumann U."/>
            <person name="Nordstroem K."/>
            <person name="Panaccione D.G."/>
            <person name="Panstruga R."/>
            <person name="Place M."/>
            <person name="Proctor R.H."/>
            <person name="Prusky D."/>
            <person name="Rech G."/>
            <person name="Reinhardt R."/>
            <person name="Rollins J.A."/>
            <person name="Rounsley S."/>
            <person name="Schardl C.L."/>
            <person name="Schwartz D.C."/>
            <person name="Shenoy N."/>
            <person name="Shirasu K."/>
            <person name="Sikhakolli U.R."/>
            <person name="Stueber K."/>
            <person name="Sukno S.A."/>
            <person name="Sweigard J.A."/>
            <person name="Takano Y."/>
            <person name="Takahara H."/>
            <person name="Trail F."/>
            <person name="van der Does H.C."/>
            <person name="Voll L.M."/>
            <person name="Will I."/>
            <person name="Young S."/>
            <person name="Zeng Q."/>
            <person name="Zhang J."/>
            <person name="Zhou S."/>
            <person name="Dickman M.B."/>
            <person name="Schulze-Lefert P."/>
            <person name="Ver Loren van Themaat E."/>
            <person name="Ma L.-J."/>
            <person name="Vaillancourt L.J."/>
        </authorList>
    </citation>
    <scope>NUCLEOTIDE SEQUENCE [LARGE SCALE GENOMIC DNA]</scope>
    <source>
        <strain evidence="2">IMI 349063</strain>
    </source>
</reference>
<protein>
    <submittedName>
        <fullName evidence="1">Uncharacterized protein</fullName>
    </submittedName>
</protein>
<accession>H1VWH2</accession>
<feature type="non-terminal residue" evidence="1">
    <location>
        <position position="1"/>
    </location>
</feature>
<dbReference type="Proteomes" id="UP000007174">
    <property type="component" value="Unassembled WGS sequence"/>
</dbReference>
<evidence type="ECO:0000313" key="2">
    <source>
        <dbReference type="Proteomes" id="UP000007174"/>
    </source>
</evidence>
<gene>
    <name evidence="1" type="ORF">CH063_13933</name>
</gene>
<dbReference type="EMBL" id="CACQ02007007">
    <property type="protein sequence ID" value="CCF44584.1"/>
    <property type="molecule type" value="Genomic_DNA"/>
</dbReference>
<organism evidence="1 2">
    <name type="scientific">Colletotrichum higginsianum (strain IMI 349063)</name>
    <name type="common">Crucifer anthracnose fungus</name>
    <dbReference type="NCBI Taxonomy" id="759273"/>
    <lineage>
        <taxon>Eukaryota</taxon>
        <taxon>Fungi</taxon>
        <taxon>Dikarya</taxon>
        <taxon>Ascomycota</taxon>
        <taxon>Pezizomycotina</taxon>
        <taxon>Sordariomycetes</taxon>
        <taxon>Hypocreomycetidae</taxon>
        <taxon>Glomerellales</taxon>
        <taxon>Glomerellaceae</taxon>
        <taxon>Colletotrichum</taxon>
        <taxon>Colletotrichum destructivum species complex</taxon>
    </lineage>
</organism>
<dbReference type="HOGENOM" id="CLU_2339092_0_0_1"/>
<sequence>LLLPYKSPTQILLSYNLHSRNTTHCSLRALKPVSTVRPSRLTPSTPQTPAQHLHFLFSLPVSFWDRRLDSQHTSRFFLREVGIVGVGRRRPSNLACTS</sequence>
<evidence type="ECO:0000313" key="1">
    <source>
        <dbReference type="EMBL" id="CCF44584.1"/>
    </source>
</evidence>